<protein>
    <recommendedName>
        <fullName evidence="1">ABM domain-containing protein</fullName>
    </recommendedName>
</protein>
<evidence type="ECO:0000259" key="1">
    <source>
        <dbReference type="PROSITE" id="PS51725"/>
    </source>
</evidence>
<dbReference type="EMBL" id="CP001087">
    <property type="protein sequence ID" value="ACN14512.1"/>
    <property type="molecule type" value="Genomic_DNA"/>
</dbReference>
<dbReference type="InterPro" id="IPR007138">
    <property type="entry name" value="ABM_dom"/>
</dbReference>
<dbReference type="Pfam" id="PF03992">
    <property type="entry name" value="ABM"/>
    <property type="match status" value="1"/>
</dbReference>
<sequence>MTVSIIIKRIVKDDTMAAQLAPFIVQLRSRAAAQPGFLSSQTFSCLDCEGEYLVISNWHTLEDWNRWMNSDERMVIQKNVDELLGDKTHYRYYEPVVGGISPRFQK</sequence>
<feature type="domain" description="ABM" evidence="1">
    <location>
        <begin position="3"/>
        <end position="93"/>
    </location>
</feature>
<evidence type="ECO:0000313" key="2">
    <source>
        <dbReference type="EMBL" id="ACN14512.1"/>
    </source>
</evidence>
<organism evidence="2 3">
    <name type="scientific">Desulforapulum autotrophicum (strain ATCC 43914 / DSM 3382 / VKM B-1955 / HRM2)</name>
    <name type="common">Desulfobacterium autotrophicum</name>
    <dbReference type="NCBI Taxonomy" id="177437"/>
    <lineage>
        <taxon>Bacteria</taxon>
        <taxon>Pseudomonadati</taxon>
        <taxon>Thermodesulfobacteriota</taxon>
        <taxon>Desulfobacteria</taxon>
        <taxon>Desulfobacterales</taxon>
        <taxon>Desulfobacteraceae</taxon>
        <taxon>Desulforapulum</taxon>
    </lineage>
</organism>
<dbReference type="KEGG" id="dat:HRM2_14030"/>
<dbReference type="Gene3D" id="3.30.70.100">
    <property type="match status" value="1"/>
</dbReference>
<dbReference type="PROSITE" id="PS51725">
    <property type="entry name" value="ABM"/>
    <property type="match status" value="1"/>
</dbReference>
<gene>
    <name evidence="2" type="ordered locus">HRM2_14030</name>
</gene>
<dbReference type="HOGENOM" id="CLU_154916_2_0_7"/>
<keyword evidence="3" id="KW-1185">Reference proteome</keyword>
<dbReference type="eggNOG" id="COG2329">
    <property type="taxonomic scope" value="Bacteria"/>
</dbReference>
<dbReference type="SUPFAM" id="SSF54909">
    <property type="entry name" value="Dimeric alpha+beta barrel"/>
    <property type="match status" value="1"/>
</dbReference>
<dbReference type="Proteomes" id="UP000000442">
    <property type="component" value="Chromosome"/>
</dbReference>
<dbReference type="AlphaFoldDB" id="C0Q9E8"/>
<proteinExistence type="predicted"/>
<evidence type="ECO:0000313" key="3">
    <source>
        <dbReference type="Proteomes" id="UP000000442"/>
    </source>
</evidence>
<dbReference type="InterPro" id="IPR011008">
    <property type="entry name" value="Dimeric_a/b-barrel"/>
</dbReference>
<name>C0Q9E8_DESAH</name>
<dbReference type="OrthoDB" id="5405645at2"/>
<reference evidence="2 3" key="1">
    <citation type="journal article" date="2009" name="Environ. Microbiol.">
        <title>Genome sequence of Desulfobacterium autotrophicum HRM2, a marine sulfate reducer oxidizing organic carbon completely to carbon dioxide.</title>
        <authorList>
            <person name="Strittmatter A.W."/>
            <person name="Liesegang H."/>
            <person name="Rabus R."/>
            <person name="Decker I."/>
            <person name="Amann J."/>
            <person name="Andres S."/>
            <person name="Henne A."/>
            <person name="Fricke W.F."/>
            <person name="Martinez-Arias R."/>
            <person name="Bartels D."/>
            <person name="Goesmann A."/>
            <person name="Krause L."/>
            <person name="Puehler A."/>
            <person name="Klenk H.P."/>
            <person name="Richter M."/>
            <person name="Schuler M."/>
            <person name="Gloeckner F.O."/>
            <person name="Meyerdierks A."/>
            <person name="Gottschalk G."/>
            <person name="Amann R."/>
        </authorList>
    </citation>
    <scope>NUCLEOTIDE SEQUENCE [LARGE SCALE GENOMIC DNA]</scope>
    <source>
        <strain evidence="3">ATCC 43914 / DSM 3382 / HRM2</strain>
    </source>
</reference>
<accession>C0Q9E8</accession>
<dbReference type="RefSeq" id="WP_015903299.1">
    <property type="nucleotide sequence ID" value="NC_012108.1"/>
</dbReference>